<feature type="compositionally biased region" description="Low complexity" evidence="1">
    <location>
        <begin position="16"/>
        <end position="27"/>
    </location>
</feature>
<dbReference type="Proteomes" id="UP000568022">
    <property type="component" value="Unassembled WGS sequence"/>
</dbReference>
<feature type="region of interest" description="Disordered" evidence="1">
    <location>
        <begin position="1"/>
        <end position="35"/>
    </location>
</feature>
<name>A0A7W8FCI8_9ACTN</name>
<feature type="transmembrane region" description="Helical" evidence="2">
    <location>
        <begin position="43"/>
        <end position="62"/>
    </location>
</feature>
<protein>
    <submittedName>
        <fullName evidence="3">Uncharacterized protein</fullName>
    </submittedName>
</protein>
<evidence type="ECO:0000313" key="3">
    <source>
        <dbReference type="EMBL" id="MBB5129409.1"/>
    </source>
</evidence>
<dbReference type="EMBL" id="JACHJE010000018">
    <property type="protein sequence ID" value="MBB5129409.1"/>
    <property type="molecule type" value="Genomic_DNA"/>
</dbReference>
<keyword evidence="2" id="KW-1133">Transmembrane helix</keyword>
<evidence type="ECO:0000313" key="4">
    <source>
        <dbReference type="Proteomes" id="UP000568022"/>
    </source>
</evidence>
<keyword evidence="2" id="KW-0812">Transmembrane</keyword>
<gene>
    <name evidence="3" type="ORF">FHS32_006194</name>
</gene>
<reference evidence="3 4" key="1">
    <citation type="submission" date="2020-08" db="EMBL/GenBank/DDBJ databases">
        <title>Genomic Encyclopedia of Type Strains, Phase III (KMG-III): the genomes of soil and plant-associated and newly described type strains.</title>
        <authorList>
            <person name="Whitman W."/>
        </authorList>
    </citation>
    <scope>NUCLEOTIDE SEQUENCE [LARGE SCALE GENOMIC DNA]</scope>
    <source>
        <strain evidence="3 4">CECT 3226</strain>
    </source>
</reference>
<dbReference type="AlphaFoldDB" id="A0A7W8FCI8"/>
<feature type="region of interest" description="Disordered" evidence="1">
    <location>
        <begin position="70"/>
        <end position="93"/>
    </location>
</feature>
<comment type="caution">
    <text evidence="3">The sequence shown here is derived from an EMBL/GenBank/DDBJ whole genome shotgun (WGS) entry which is preliminary data.</text>
</comment>
<evidence type="ECO:0000256" key="1">
    <source>
        <dbReference type="SAM" id="MobiDB-lite"/>
    </source>
</evidence>
<sequence>MSSPEQQPHTPPPAAAPEAPGVTTEEPGPAPASRWSRLSRGTVLAIGAGLGAAVVGACWAGVSLAGGNGTDASAADASASPSVSTERAEDVEGPFSTAGTLTVAGIGAGLEPEELCSGTGGYSDIDFGTQVNVTDAAGTLVAVGSLGFGEKTELGCEFPFTVDDVTPGSKFYTVEVSHRGGLTQTEDELRAGGLAFTLGD</sequence>
<proteinExistence type="predicted"/>
<feature type="compositionally biased region" description="Low complexity" evidence="1">
    <location>
        <begin position="72"/>
        <end position="84"/>
    </location>
</feature>
<keyword evidence="4" id="KW-1185">Reference proteome</keyword>
<keyword evidence="2" id="KW-0472">Membrane</keyword>
<evidence type="ECO:0000256" key="2">
    <source>
        <dbReference type="SAM" id="Phobius"/>
    </source>
</evidence>
<accession>A0A7W8FCI8</accession>
<organism evidence="3 4">
    <name type="scientific">Streptomyces griseoloalbus</name>
    <dbReference type="NCBI Taxonomy" id="67303"/>
    <lineage>
        <taxon>Bacteria</taxon>
        <taxon>Bacillati</taxon>
        <taxon>Actinomycetota</taxon>
        <taxon>Actinomycetes</taxon>
        <taxon>Kitasatosporales</taxon>
        <taxon>Streptomycetaceae</taxon>
        <taxon>Streptomyces</taxon>
    </lineage>
</organism>